<keyword evidence="3" id="KW-1185">Reference proteome</keyword>
<keyword evidence="1" id="KW-0812">Transmembrane</keyword>
<organism evidence="2 3">
    <name type="scientific">Hexamita inflata</name>
    <dbReference type="NCBI Taxonomy" id="28002"/>
    <lineage>
        <taxon>Eukaryota</taxon>
        <taxon>Metamonada</taxon>
        <taxon>Diplomonadida</taxon>
        <taxon>Hexamitidae</taxon>
        <taxon>Hexamitinae</taxon>
        <taxon>Hexamita</taxon>
    </lineage>
</organism>
<reference evidence="2 3" key="1">
    <citation type="submission" date="2024-07" db="EMBL/GenBank/DDBJ databases">
        <authorList>
            <person name="Akdeniz Z."/>
        </authorList>
    </citation>
    <scope>NUCLEOTIDE SEQUENCE [LARGE SCALE GENOMIC DNA]</scope>
</reference>
<evidence type="ECO:0000313" key="3">
    <source>
        <dbReference type="Proteomes" id="UP001642409"/>
    </source>
</evidence>
<feature type="transmembrane region" description="Helical" evidence="1">
    <location>
        <begin position="127"/>
        <end position="145"/>
    </location>
</feature>
<keyword evidence="1" id="KW-0472">Membrane</keyword>
<feature type="transmembrane region" description="Helical" evidence="1">
    <location>
        <begin position="90"/>
        <end position="107"/>
    </location>
</feature>
<gene>
    <name evidence="2" type="ORF">HINF_LOCUS10054</name>
</gene>
<proteinExistence type="predicted"/>
<comment type="caution">
    <text evidence="2">The sequence shown here is derived from an EMBL/GenBank/DDBJ whole genome shotgun (WGS) entry which is preliminary data.</text>
</comment>
<keyword evidence="1" id="KW-1133">Transmembrane helix</keyword>
<accession>A0ABP1HAC9</accession>
<dbReference type="EMBL" id="CAXDID020000021">
    <property type="protein sequence ID" value="CAL5987761.1"/>
    <property type="molecule type" value="Genomic_DNA"/>
</dbReference>
<sequence length="151" mass="17954">MQHIDIKNRMNSNNEDWIQFGVMYYKEWRCYIITQIESVRILNSISCPIRLQYTLEPLSKIANVFDLSIQRILYKQYIVTKLRRHHTVNYVYTGHPFSLIITFPFLSKPMITKKHRLSVSSFGLMEFVLEIFSLGTYLIVTKYMLANCNSE</sequence>
<name>A0ABP1HAC9_9EUKA</name>
<evidence type="ECO:0000256" key="1">
    <source>
        <dbReference type="SAM" id="Phobius"/>
    </source>
</evidence>
<protein>
    <submittedName>
        <fullName evidence="2">Hypothetical_protein</fullName>
    </submittedName>
</protein>
<dbReference type="Proteomes" id="UP001642409">
    <property type="component" value="Unassembled WGS sequence"/>
</dbReference>
<evidence type="ECO:0000313" key="2">
    <source>
        <dbReference type="EMBL" id="CAL5987761.1"/>
    </source>
</evidence>